<dbReference type="EMBL" id="JAWXYG010000001">
    <property type="protein sequence ID" value="KAK4285630.1"/>
    <property type="molecule type" value="Genomic_DNA"/>
</dbReference>
<evidence type="ECO:0000313" key="1">
    <source>
        <dbReference type="EMBL" id="KAK4285630.1"/>
    </source>
</evidence>
<organism evidence="1 2">
    <name type="scientific">Acacia crassicarpa</name>
    <name type="common">northern wattle</name>
    <dbReference type="NCBI Taxonomy" id="499986"/>
    <lineage>
        <taxon>Eukaryota</taxon>
        <taxon>Viridiplantae</taxon>
        <taxon>Streptophyta</taxon>
        <taxon>Embryophyta</taxon>
        <taxon>Tracheophyta</taxon>
        <taxon>Spermatophyta</taxon>
        <taxon>Magnoliopsida</taxon>
        <taxon>eudicotyledons</taxon>
        <taxon>Gunneridae</taxon>
        <taxon>Pentapetalae</taxon>
        <taxon>rosids</taxon>
        <taxon>fabids</taxon>
        <taxon>Fabales</taxon>
        <taxon>Fabaceae</taxon>
        <taxon>Caesalpinioideae</taxon>
        <taxon>mimosoid clade</taxon>
        <taxon>Acacieae</taxon>
        <taxon>Acacia</taxon>
    </lineage>
</organism>
<accession>A0AAE1N907</accession>
<gene>
    <name evidence="1" type="ORF">QN277_002302</name>
</gene>
<proteinExistence type="predicted"/>
<evidence type="ECO:0000313" key="2">
    <source>
        <dbReference type="Proteomes" id="UP001293593"/>
    </source>
</evidence>
<comment type="caution">
    <text evidence="1">The sequence shown here is derived from an EMBL/GenBank/DDBJ whole genome shotgun (WGS) entry which is preliminary data.</text>
</comment>
<sequence length="124" mass="13892">MADSTSAPFLSKPKFSYDSEIPQPKNHLPSLGSTIELCLEEFTLFQFLQALLVSFAWIFDAQQLFVTVFTDAQPTRIPSSPVSHGGSYSSIISEWHLNPDDPILTGLLLLHRLPPRRACPIHTR</sequence>
<dbReference type="AlphaFoldDB" id="A0AAE1N907"/>
<name>A0AAE1N907_9FABA</name>
<keyword evidence="2" id="KW-1185">Reference proteome</keyword>
<protein>
    <submittedName>
        <fullName evidence="1">Uncharacterized protein</fullName>
    </submittedName>
</protein>
<reference evidence="1" key="1">
    <citation type="submission" date="2023-10" db="EMBL/GenBank/DDBJ databases">
        <title>Chromosome-level genome of the transformable northern wattle, Acacia crassicarpa.</title>
        <authorList>
            <person name="Massaro I."/>
            <person name="Sinha N.R."/>
            <person name="Poethig S."/>
            <person name="Leichty A.R."/>
        </authorList>
    </citation>
    <scope>NUCLEOTIDE SEQUENCE</scope>
    <source>
        <strain evidence="1">Acra3RX</strain>
        <tissue evidence="1">Leaf</tissue>
    </source>
</reference>
<dbReference type="Proteomes" id="UP001293593">
    <property type="component" value="Unassembled WGS sequence"/>
</dbReference>